<sequence>MLAATDTAAWRTALAVMQALGVPNPHELAAGDATLLSIRWLLPTQLAKLLALQRCMPHLAAGEVFELYAKYAGRTSAEQLAGRLLYLQRHGLLGAVVRDKRQPGRSGDASLISVTNVAQMSDKQFAAWLAARQPDGSLEQLQAFMRGLHEEPAWLQLLAEAAAEAARLGALLPQALQSYAAVAAADGAAGSAVGDRRKALEEEFGAEAVKRMAGKEPKLLDARPEVWQTALAFLRRQGLQPHRQLAKSPRLARLNPLHPAQLANVLALQRALPQLPAAEVVDRFCIYAATFGPERVLGRMLYLAQHVPAVPIVPTRLGTRDRSAVSISDVCSATDERFSALPAVQQAGGSLQQLHAFTRGLPTSPAFWHRLAEAAEEAERLADQLPSRQLQAYAQVELLDVTAAINWQLSRCQQGGSLVGSRGRGGATV</sequence>
<reference evidence="1 2" key="1">
    <citation type="journal article" date="2018" name="Plant J.">
        <title>Genome sequences of Chlorella sorokiniana UTEX 1602 and Micractinium conductrix SAG 241.80: implications to maltose excretion by a green alga.</title>
        <authorList>
            <person name="Arriola M.B."/>
            <person name="Velmurugan N."/>
            <person name="Zhang Y."/>
            <person name="Plunkett M.H."/>
            <person name="Hondzo H."/>
            <person name="Barney B.M."/>
        </authorList>
    </citation>
    <scope>NUCLEOTIDE SEQUENCE [LARGE SCALE GENOMIC DNA]</scope>
    <source>
        <strain evidence="1 2">SAG 241.80</strain>
    </source>
</reference>
<dbReference type="EMBL" id="LHPF02000057">
    <property type="protein sequence ID" value="PSC67495.1"/>
    <property type="molecule type" value="Genomic_DNA"/>
</dbReference>
<comment type="caution">
    <text evidence="1">The sequence shown here is derived from an EMBL/GenBank/DDBJ whole genome shotgun (WGS) entry which is preliminary data.</text>
</comment>
<proteinExistence type="predicted"/>
<evidence type="ECO:0000313" key="2">
    <source>
        <dbReference type="Proteomes" id="UP000239649"/>
    </source>
</evidence>
<dbReference type="AlphaFoldDB" id="A0A2P6V079"/>
<name>A0A2P6V079_9CHLO</name>
<evidence type="ECO:0000313" key="1">
    <source>
        <dbReference type="EMBL" id="PSC67495.1"/>
    </source>
</evidence>
<protein>
    <submittedName>
        <fullName evidence="1">Glycerophosphoryl diester phosphodiesterase</fullName>
    </submittedName>
</protein>
<keyword evidence="2" id="KW-1185">Reference proteome</keyword>
<organism evidence="1 2">
    <name type="scientific">Micractinium conductrix</name>
    <dbReference type="NCBI Taxonomy" id="554055"/>
    <lineage>
        <taxon>Eukaryota</taxon>
        <taxon>Viridiplantae</taxon>
        <taxon>Chlorophyta</taxon>
        <taxon>core chlorophytes</taxon>
        <taxon>Trebouxiophyceae</taxon>
        <taxon>Chlorellales</taxon>
        <taxon>Chlorellaceae</taxon>
        <taxon>Chlorella clade</taxon>
        <taxon>Micractinium</taxon>
    </lineage>
</organism>
<accession>A0A2P6V079</accession>
<dbReference type="Proteomes" id="UP000239649">
    <property type="component" value="Unassembled WGS sequence"/>
</dbReference>
<gene>
    <name evidence="1" type="ORF">C2E20_8834</name>
</gene>